<evidence type="ECO:0000313" key="3">
    <source>
        <dbReference type="Proteomes" id="UP000279384"/>
    </source>
</evidence>
<reference evidence="1 4" key="2">
    <citation type="submission" date="2023-01" db="EMBL/GenBank/DDBJ databases">
        <title>Novel species of the genus Vogesella isolated from rivers.</title>
        <authorList>
            <person name="Lu H."/>
        </authorList>
    </citation>
    <scope>NUCLEOTIDE SEQUENCE [LARGE SCALE GENOMIC DNA]</scope>
    <source>
        <strain evidence="1 4">SH7W</strain>
    </source>
</reference>
<dbReference type="Proteomes" id="UP000279384">
    <property type="component" value="Unassembled WGS sequence"/>
</dbReference>
<evidence type="ECO:0000313" key="4">
    <source>
        <dbReference type="Proteomes" id="UP001221566"/>
    </source>
</evidence>
<accession>A0A495BN95</accession>
<evidence type="ECO:0000313" key="1">
    <source>
        <dbReference type="EMBL" id="MDC7692080.1"/>
    </source>
</evidence>
<dbReference type="InterPro" id="IPR014993">
    <property type="entry name" value="DUF1841"/>
</dbReference>
<keyword evidence="4" id="KW-1185">Reference proteome</keyword>
<protein>
    <submittedName>
        <fullName evidence="1">DUF1841 family protein</fullName>
    </submittedName>
    <submittedName>
        <fullName evidence="2">Uncharacterized protein DUF1841</fullName>
    </submittedName>
</protein>
<reference evidence="2 3" key="1">
    <citation type="submission" date="2018-10" db="EMBL/GenBank/DDBJ databases">
        <title>Genomic Encyclopedia of Type Strains, Phase IV (KMG-IV): sequencing the most valuable type-strain genomes for metagenomic binning, comparative biology and taxonomic classification.</title>
        <authorList>
            <person name="Goeker M."/>
        </authorList>
    </citation>
    <scope>NUCLEOTIDE SEQUENCE [LARGE SCALE GENOMIC DNA]</scope>
    <source>
        <strain evidence="2 3">DSM 3303</strain>
    </source>
</reference>
<dbReference type="Proteomes" id="UP001221566">
    <property type="component" value="Unassembled WGS sequence"/>
</dbReference>
<organism evidence="2 3">
    <name type="scientific">Vogesella indigofera</name>
    <name type="common">Pseudomonas indigofera</name>
    <dbReference type="NCBI Taxonomy" id="45465"/>
    <lineage>
        <taxon>Bacteria</taxon>
        <taxon>Pseudomonadati</taxon>
        <taxon>Pseudomonadota</taxon>
        <taxon>Betaproteobacteria</taxon>
        <taxon>Neisseriales</taxon>
        <taxon>Chromobacteriaceae</taxon>
        <taxon>Vogesella</taxon>
    </lineage>
</organism>
<gene>
    <name evidence="2" type="ORF">C8E02_0048</name>
    <name evidence="1" type="ORF">PQU93_15000</name>
</gene>
<name>A0A495BN95_VOGIN</name>
<dbReference type="EMBL" id="JAQQKY010000009">
    <property type="protein sequence ID" value="MDC7692080.1"/>
    <property type="molecule type" value="Genomic_DNA"/>
</dbReference>
<evidence type="ECO:0000313" key="2">
    <source>
        <dbReference type="EMBL" id="RKQ63034.1"/>
    </source>
</evidence>
<dbReference type="AlphaFoldDB" id="A0A495BN95"/>
<comment type="caution">
    <text evidence="2">The sequence shown here is derived from an EMBL/GenBank/DDBJ whole genome shotgun (WGS) entry which is preliminary data.</text>
</comment>
<dbReference type="EMBL" id="RBID01000001">
    <property type="protein sequence ID" value="RKQ63034.1"/>
    <property type="molecule type" value="Genomic_DNA"/>
</dbReference>
<dbReference type="Pfam" id="PF08897">
    <property type="entry name" value="DUF1841"/>
    <property type="match status" value="1"/>
</dbReference>
<proteinExistence type="predicted"/>
<sequence length="159" mass="18527">MMFAPSRQDARRFFFDTWQKQQAGQPLTDLEKLLFSVIMLHPEYHDLLNRPQQYAEREWMPEQGETNPFLHMGMHLALEEQLSIDQPPGIRALYQQLLQQTGSEHDAQHEVLDCLGEMIWQAQRYGGGPDVNVYLSCIRGKLGQDPEDTPRKNLKDMDD</sequence>
<dbReference type="RefSeq" id="WP_245961022.1">
    <property type="nucleotide sequence ID" value="NZ_JAQQKY010000009.1"/>
</dbReference>